<proteinExistence type="predicted"/>
<feature type="signal peptide" evidence="1">
    <location>
        <begin position="1"/>
        <end position="25"/>
    </location>
</feature>
<organism evidence="2 3">
    <name type="scientific">Enterococcus mundtii</name>
    <dbReference type="NCBI Taxonomy" id="53346"/>
    <lineage>
        <taxon>Bacteria</taxon>
        <taxon>Bacillati</taxon>
        <taxon>Bacillota</taxon>
        <taxon>Bacilli</taxon>
        <taxon>Lactobacillales</taxon>
        <taxon>Enterococcaceae</taxon>
        <taxon>Enterococcus</taxon>
    </lineage>
</organism>
<evidence type="ECO:0000313" key="2">
    <source>
        <dbReference type="EMBL" id="OTP26335.1"/>
    </source>
</evidence>
<dbReference type="Proteomes" id="UP000195024">
    <property type="component" value="Unassembled WGS sequence"/>
</dbReference>
<gene>
    <name evidence="2" type="ORF">A5802_000046</name>
</gene>
<dbReference type="AlphaFoldDB" id="A0A242KWL1"/>
<comment type="caution">
    <text evidence="2">The sequence shown here is derived from an EMBL/GenBank/DDBJ whole genome shotgun (WGS) entry which is preliminary data.</text>
</comment>
<sequence>MKKQMKLVGTAAMIGALLGGTSSVAATTFNGEPNGNIPVTGRVGLDNTVDPGVNPPTNPDEMINVTVPTSAVFFTTGTSGHTEVQSPVYSVTNNSAWDVNINITSLANPTNLSSLSVLELDVEDQSDNVRIVTSGSALSAPASFMSLTKNVAEGGTAPTKEFGFVGTAIPNSNIADVITPTFDMVLQFQAVVPAP</sequence>
<evidence type="ECO:0000256" key="1">
    <source>
        <dbReference type="SAM" id="SignalP"/>
    </source>
</evidence>
<reference evidence="2 3" key="1">
    <citation type="submission" date="2017-05" db="EMBL/GenBank/DDBJ databases">
        <title>The Genome Sequence of Enterococcus mundtii 6B1_DIV0119.</title>
        <authorList>
            <consortium name="The Broad Institute Genomics Platform"/>
            <consortium name="The Broad Institute Genomic Center for Infectious Diseases"/>
            <person name="Earl A."/>
            <person name="Manson A."/>
            <person name="Schwartman J."/>
            <person name="Gilmore M."/>
            <person name="Abouelleil A."/>
            <person name="Cao P."/>
            <person name="Chapman S."/>
            <person name="Cusick C."/>
            <person name="Shea T."/>
            <person name="Young S."/>
            <person name="Neafsey D."/>
            <person name="Nusbaum C."/>
            <person name="Birren B."/>
        </authorList>
    </citation>
    <scope>NUCLEOTIDE SEQUENCE [LARGE SCALE GENOMIC DNA]</scope>
    <source>
        <strain evidence="2 3">6B1_DIV0119</strain>
    </source>
</reference>
<keyword evidence="1" id="KW-0732">Signal</keyword>
<protein>
    <recommendedName>
        <fullName evidence="4">WxL domain-containing protein</fullName>
    </recommendedName>
</protein>
<evidence type="ECO:0008006" key="4">
    <source>
        <dbReference type="Google" id="ProtNLM"/>
    </source>
</evidence>
<evidence type="ECO:0000313" key="3">
    <source>
        <dbReference type="Proteomes" id="UP000195024"/>
    </source>
</evidence>
<dbReference type="RefSeq" id="WP_086334304.1">
    <property type="nucleotide sequence ID" value="NZ_CABHEA010000020.1"/>
</dbReference>
<feature type="chain" id="PRO_5013122828" description="WxL domain-containing protein" evidence="1">
    <location>
        <begin position="26"/>
        <end position="195"/>
    </location>
</feature>
<name>A0A242KWL1_ENTMU</name>
<accession>A0A242KWL1</accession>
<dbReference type="EMBL" id="NGMS01000001">
    <property type="protein sequence ID" value="OTP26335.1"/>
    <property type="molecule type" value="Genomic_DNA"/>
</dbReference>